<name>A0A822XKJ5_NELNU</name>
<proteinExistence type="predicted"/>
<evidence type="ECO:0000313" key="2">
    <source>
        <dbReference type="Proteomes" id="UP000607653"/>
    </source>
</evidence>
<protein>
    <submittedName>
        <fullName evidence="1">Uncharacterized protein</fullName>
    </submittedName>
</protein>
<organism evidence="1 2">
    <name type="scientific">Nelumbo nucifera</name>
    <name type="common">Sacred lotus</name>
    <dbReference type="NCBI Taxonomy" id="4432"/>
    <lineage>
        <taxon>Eukaryota</taxon>
        <taxon>Viridiplantae</taxon>
        <taxon>Streptophyta</taxon>
        <taxon>Embryophyta</taxon>
        <taxon>Tracheophyta</taxon>
        <taxon>Spermatophyta</taxon>
        <taxon>Magnoliopsida</taxon>
        <taxon>Proteales</taxon>
        <taxon>Nelumbonaceae</taxon>
        <taxon>Nelumbo</taxon>
    </lineage>
</organism>
<evidence type="ECO:0000313" key="1">
    <source>
        <dbReference type="EMBL" id="DAD19609.1"/>
    </source>
</evidence>
<dbReference type="AlphaFoldDB" id="A0A822XKJ5"/>
<dbReference type="EMBL" id="DUZY01000001">
    <property type="protein sequence ID" value="DAD19609.1"/>
    <property type="molecule type" value="Genomic_DNA"/>
</dbReference>
<keyword evidence="2" id="KW-1185">Reference proteome</keyword>
<accession>A0A822XKJ5</accession>
<dbReference type="Proteomes" id="UP000607653">
    <property type="component" value="Unassembled WGS sequence"/>
</dbReference>
<comment type="caution">
    <text evidence="1">The sequence shown here is derived from an EMBL/GenBank/DDBJ whole genome shotgun (WGS) entry which is preliminary data.</text>
</comment>
<sequence>MKTMLESLCHLPREVQHKPVLPAYSELFQMQLGQHLILLKSEPFSCENLSKLLE</sequence>
<gene>
    <name evidence="1" type="ORF">HUJ06_021072</name>
</gene>
<reference evidence="1 2" key="1">
    <citation type="journal article" date="2020" name="Mol. Biol. Evol.">
        <title>Distinct Expression and Methylation Patterns for Genes with Different Fates following a Single Whole-Genome Duplication in Flowering Plants.</title>
        <authorList>
            <person name="Shi T."/>
            <person name="Rahmani R.S."/>
            <person name="Gugger P.F."/>
            <person name="Wang M."/>
            <person name="Li H."/>
            <person name="Zhang Y."/>
            <person name="Li Z."/>
            <person name="Wang Q."/>
            <person name="Van de Peer Y."/>
            <person name="Marchal K."/>
            <person name="Chen J."/>
        </authorList>
    </citation>
    <scope>NUCLEOTIDE SEQUENCE [LARGE SCALE GENOMIC DNA]</scope>
    <source>
        <tissue evidence="1">Leaf</tissue>
    </source>
</reference>